<keyword evidence="10" id="KW-1185">Reference proteome</keyword>
<evidence type="ECO:0000256" key="4">
    <source>
        <dbReference type="PIRSR" id="PIRSR000097-1"/>
    </source>
</evidence>
<evidence type="ECO:0000256" key="2">
    <source>
        <dbReference type="ARBA" id="ARBA00022857"/>
    </source>
</evidence>
<comment type="similarity">
    <text evidence="1">Belongs to the aldo/keto reductase family.</text>
</comment>
<evidence type="ECO:0000256" key="7">
    <source>
        <dbReference type="SAM" id="MobiDB-lite"/>
    </source>
</evidence>
<evidence type="ECO:0000259" key="8">
    <source>
        <dbReference type="Pfam" id="PF00248"/>
    </source>
</evidence>
<dbReference type="EMBL" id="CP043661">
    <property type="protein sequence ID" value="QNE17493.1"/>
    <property type="molecule type" value="Genomic_DNA"/>
</dbReference>
<dbReference type="PROSITE" id="PS00798">
    <property type="entry name" value="ALDOKETO_REDUCTASE_1"/>
    <property type="match status" value="1"/>
</dbReference>
<dbReference type="PIRSF" id="PIRSF000097">
    <property type="entry name" value="AKR"/>
    <property type="match status" value="1"/>
</dbReference>
<evidence type="ECO:0000256" key="6">
    <source>
        <dbReference type="PIRSR" id="PIRSR000097-3"/>
    </source>
</evidence>
<dbReference type="AlphaFoldDB" id="A0A7G6WU28"/>
<organism evidence="9 10">
    <name type="scientific">Kribbella qitaiheensis</name>
    <dbReference type="NCBI Taxonomy" id="1544730"/>
    <lineage>
        <taxon>Bacteria</taxon>
        <taxon>Bacillati</taxon>
        <taxon>Actinomycetota</taxon>
        <taxon>Actinomycetes</taxon>
        <taxon>Propionibacteriales</taxon>
        <taxon>Kribbellaceae</taxon>
        <taxon>Kribbella</taxon>
    </lineage>
</organism>
<sequence>MTQPGDSFRPRSTYRCRHGNPLAPTVTLSNGTAVPRLGLGTSPMNDADAERAVVQALEVGYRLIDTAENYRNEVGVGRALKGVARDEVFVTSKFNKRWHSVDGARAAFEASAERLGLEYLDLLLIHWPNPDQDQYVDAWRGLIALREAGLVRAIGTSNFKPTHLQRLIDETGVAPEVNQIQLSPLWTKQENRDFHANHGIITQAWSPLGNGRGLLDNPTVTAIAAAHDKTPAQIVLRWEIQLNAVPIPKSSNPTRLAQNLAVFDFTLTDAEMATLSALNGTASTPADSDRFGH</sequence>
<dbReference type="KEGG" id="kqi:F1D05_05710"/>
<feature type="domain" description="NADP-dependent oxidoreductase" evidence="8">
    <location>
        <begin position="37"/>
        <end position="278"/>
    </location>
</feature>
<dbReference type="InterPro" id="IPR023210">
    <property type="entry name" value="NADP_OxRdtase_dom"/>
</dbReference>
<keyword evidence="2" id="KW-0521">NADP</keyword>
<dbReference type="InterPro" id="IPR018170">
    <property type="entry name" value="Aldo/ket_reductase_CS"/>
</dbReference>
<evidence type="ECO:0000256" key="5">
    <source>
        <dbReference type="PIRSR" id="PIRSR000097-2"/>
    </source>
</evidence>
<reference evidence="10" key="1">
    <citation type="submission" date="2019-09" db="EMBL/GenBank/DDBJ databases">
        <title>Antimicrobial potential of Antarctic Bacteria.</title>
        <authorList>
            <person name="Benaud N."/>
            <person name="Edwards R.J."/>
            <person name="Ferrari B.C."/>
        </authorList>
    </citation>
    <scope>NUCLEOTIDE SEQUENCE [LARGE SCALE GENOMIC DNA]</scope>
    <source>
        <strain evidence="10">SPB151</strain>
    </source>
</reference>
<feature type="region of interest" description="Disordered" evidence="7">
    <location>
        <begin position="1"/>
        <end position="29"/>
    </location>
</feature>
<dbReference type="PRINTS" id="PR00069">
    <property type="entry name" value="ALDKETRDTASE"/>
</dbReference>
<evidence type="ECO:0000313" key="10">
    <source>
        <dbReference type="Proteomes" id="UP000515563"/>
    </source>
</evidence>
<dbReference type="PROSITE" id="PS00063">
    <property type="entry name" value="ALDOKETO_REDUCTASE_3"/>
    <property type="match status" value="1"/>
</dbReference>
<dbReference type="GO" id="GO:0016616">
    <property type="term" value="F:oxidoreductase activity, acting on the CH-OH group of donors, NAD or NADP as acceptor"/>
    <property type="evidence" value="ECO:0007669"/>
    <property type="project" value="UniProtKB-ARBA"/>
</dbReference>
<dbReference type="Pfam" id="PF00248">
    <property type="entry name" value="Aldo_ket_red"/>
    <property type="match status" value="1"/>
</dbReference>
<feature type="site" description="Lowers pKa of active site Tyr" evidence="6">
    <location>
        <position position="93"/>
    </location>
</feature>
<keyword evidence="3" id="KW-0560">Oxidoreductase</keyword>
<dbReference type="Proteomes" id="UP000515563">
    <property type="component" value="Chromosome"/>
</dbReference>
<evidence type="ECO:0000313" key="9">
    <source>
        <dbReference type="EMBL" id="QNE17493.1"/>
    </source>
</evidence>
<gene>
    <name evidence="9" type="ORF">F1D05_05710</name>
</gene>
<proteinExistence type="inferred from homology"/>
<dbReference type="InterPro" id="IPR020471">
    <property type="entry name" value="AKR"/>
</dbReference>
<dbReference type="SUPFAM" id="SSF51430">
    <property type="entry name" value="NAD(P)-linked oxidoreductase"/>
    <property type="match status" value="1"/>
</dbReference>
<dbReference type="PANTHER" id="PTHR43827">
    <property type="entry name" value="2,5-DIKETO-D-GLUCONIC ACID REDUCTASE"/>
    <property type="match status" value="1"/>
</dbReference>
<name>A0A7G6WU28_9ACTN</name>
<evidence type="ECO:0000256" key="1">
    <source>
        <dbReference type="ARBA" id="ARBA00007905"/>
    </source>
</evidence>
<feature type="active site" description="Proton donor" evidence="4">
    <location>
        <position position="70"/>
    </location>
</feature>
<feature type="binding site" evidence="5">
    <location>
        <position position="126"/>
    </location>
    <ligand>
        <name>substrate</name>
    </ligand>
</feature>
<reference evidence="9 10" key="2">
    <citation type="journal article" date="2020" name="Microbiol. Resour. Announc.">
        <title>Antarctic desert soil bacteria exhibit high novel natural product potential, evaluated through long-read genome sequencing and comparative genomics.</title>
        <authorList>
            <person name="Benaud N."/>
            <person name="Edwards R.J."/>
            <person name="Amos T.G."/>
            <person name="D'Agostino P.M."/>
            <person name="Gutierrez-Chavez C."/>
            <person name="Montgomery K."/>
            <person name="Nicetic I."/>
            <person name="Ferrari B.C."/>
        </authorList>
    </citation>
    <scope>NUCLEOTIDE SEQUENCE [LARGE SCALE GENOMIC DNA]</scope>
    <source>
        <strain evidence="9 10">SPB151</strain>
    </source>
</reference>
<evidence type="ECO:0000256" key="3">
    <source>
        <dbReference type="ARBA" id="ARBA00023002"/>
    </source>
</evidence>
<dbReference type="FunFam" id="3.20.20.100:FF:000015">
    <property type="entry name" value="Oxidoreductase, aldo/keto reductase family"/>
    <property type="match status" value="1"/>
</dbReference>
<protein>
    <submittedName>
        <fullName evidence="9">Aldo/keto reductase</fullName>
    </submittedName>
</protein>
<accession>A0A7G6WU28</accession>
<dbReference type="PANTHER" id="PTHR43827:SF3">
    <property type="entry name" value="NADP-DEPENDENT OXIDOREDUCTASE DOMAIN-CONTAINING PROTEIN"/>
    <property type="match status" value="1"/>
</dbReference>
<dbReference type="InterPro" id="IPR036812">
    <property type="entry name" value="NAD(P)_OxRdtase_dom_sf"/>
</dbReference>
<dbReference type="Gene3D" id="3.20.20.100">
    <property type="entry name" value="NADP-dependent oxidoreductase domain"/>
    <property type="match status" value="1"/>
</dbReference>